<protein>
    <submittedName>
        <fullName evidence="2">Uncharacterized protein</fullName>
    </submittedName>
</protein>
<dbReference type="RefSeq" id="WP_220220393.1">
    <property type="nucleotide sequence ID" value="NZ_CP048268.1"/>
</dbReference>
<reference evidence="2 3" key="1">
    <citation type="submission" date="2020-01" db="EMBL/GenBank/DDBJ databases">
        <title>Vast differences in strain-level diversity in the gut microbiota of two closely related honey bee species.</title>
        <authorList>
            <person name="Ellegaard K.M."/>
            <person name="Suenami S."/>
            <person name="Miyazaki R."/>
            <person name="Engel P."/>
        </authorList>
    </citation>
    <scope>NUCLEOTIDE SEQUENCE [LARGE SCALE GENOMIC DNA]</scope>
    <source>
        <strain evidence="2 3">ESL0416</strain>
    </source>
</reference>
<dbReference type="EMBL" id="CP048268">
    <property type="protein sequence ID" value="QYN53755.1"/>
    <property type="molecule type" value="Genomic_DNA"/>
</dbReference>
<name>A0ABX8W7K8_9LACO</name>
<proteinExistence type="predicted"/>
<evidence type="ECO:0000313" key="3">
    <source>
        <dbReference type="Proteomes" id="UP000826550"/>
    </source>
</evidence>
<organism evidence="2 3">
    <name type="scientific">Lactobacillus panisapium</name>
    <dbReference type="NCBI Taxonomy" id="2012495"/>
    <lineage>
        <taxon>Bacteria</taxon>
        <taxon>Bacillati</taxon>
        <taxon>Bacillota</taxon>
        <taxon>Bacilli</taxon>
        <taxon>Lactobacillales</taxon>
        <taxon>Lactobacillaceae</taxon>
        <taxon>Lactobacillus</taxon>
    </lineage>
</organism>
<keyword evidence="3" id="KW-1185">Reference proteome</keyword>
<gene>
    <name evidence="2" type="ORF">GYM71_10150</name>
</gene>
<feature type="compositionally biased region" description="Basic and acidic residues" evidence="1">
    <location>
        <begin position="153"/>
        <end position="162"/>
    </location>
</feature>
<sequence length="193" mass="22054">MTNKTISEQLTFLVQAIIKDWTYPGGQELTLKQRQDLVAQLKKIAHDSDDLNEARVITDAFYKDKVVKHFRSMDTNFSWIFEILQHELVSASRLQKLLLDLAREEHFSDEGIKKINHYFAESSDHGDNDNFITLSSSDVIDSISRAKTFQVDHTAEKDDDTKTPVSEKAQVNNDTDVGEPKGHADNIINLKDY</sequence>
<feature type="region of interest" description="Disordered" evidence="1">
    <location>
        <begin position="151"/>
        <end position="189"/>
    </location>
</feature>
<evidence type="ECO:0000313" key="2">
    <source>
        <dbReference type="EMBL" id="QYN53755.1"/>
    </source>
</evidence>
<evidence type="ECO:0000256" key="1">
    <source>
        <dbReference type="SAM" id="MobiDB-lite"/>
    </source>
</evidence>
<accession>A0ABX8W7K8</accession>
<dbReference type="Proteomes" id="UP000826550">
    <property type="component" value="Chromosome"/>
</dbReference>